<keyword evidence="2" id="KW-1185">Reference proteome</keyword>
<evidence type="ECO:0000313" key="1">
    <source>
        <dbReference type="EMBL" id="KAJ0046052.1"/>
    </source>
</evidence>
<accession>A0ACC0Z425</accession>
<proteinExistence type="predicted"/>
<dbReference type="EMBL" id="CM047738">
    <property type="protein sequence ID" value="KAJ0046052.1"/>
    <property type="molecule type" value="Genomic_DNA"/>
</dbReference>
<evidence type="ECO:0000313" key="2">
    <source>
        <dbReference type="Proteomes" id="UP001163603"/>
    </source>
</evidence>
<protein>
    <submittedName>
        <fullName evidence="1">Uncharacterized protein</fullName>
    </submittedName>
</protein>
<reference evidence="2" key="1">
    <citation type="journal article" date="2023" name="G3 (Bethesda)">
        <title>Genome assembly and association tests identify interacting loci associated with vigor, precocity, and sex in interspecific pistachio rootstocks.</title>
        <authorList>
            <person name="Palmer W."/>
            <person name="Jacygrad E."/>
            <person name="Sagayaradj S."/>
            <person name="Cavanaugh K."/>
            <person name="Han R."/>
            <person name="Bertier L."/>
            <person name="Beede B."/>
            <person name="Kafkas S."/>
            <person name="Golino D."/>
            <person name="Preece J."/>
            <person name="Michelmore R."/>
        </authorList>
    </citation>
    <scope>NUCLEOTIDE SEQUENCE [LARGE SCALE GENOMIC DNA]</scope>
</reference>
<organism evidence="1 2">
    <name type="scientific">Pistacia integerrima</name>
    <dbReference type="NCBI Taxonomy" id="434235"/>
    <lineage>
        <taxon>Eukaryota</taxon>
        <taxon>Viridiplantae</taxon>
        <taxon>Streptophyta</taxon>
        <taxon>Embryophyta</taxon>
        <taxon>Tracheophyta</taxon>
        <taxon>Spermatophyta</taxon>
        <taxon>Magnoliopsida</taxon>
        <taxon>eudicotyledons</taxon>
        <taxon>Gunneridae</taxon>
        <taxon>Pentapetalae</taxon>
        <taxon>rosids</taxon>
        <taxon>malvids</taxon>
        <taxon>Sapindales</taxon>
        <taxon>Anacardiaceae</taxon>
        <taxon>Pistacia</taxon>
    </lineage>
</organism>
<sequence>MPERNVISWSALISGYAKCGKLLDARKVFDFLNSKNLVTWNTMLAGYAQHGLGRDALEIYSMMQRNKIKPNDVSFIAVLSACGHIGQTSRAYEFIKSFPIKPDKVVWRCLLSGCKTHKDVVLGRYAAEKILSIDPEDTSAHVMLSNVYAEAKMWDETAQVRKIMKEKALTKDTGYSWTELKNKIHYFSASHVAKFQGNDLREIMNGLTAQLFDAGYKPDAIFSFHCEE</sequence>
<name>A0ACC0Z425_9ROSI</name>
<dbReference type="Proteomes" id="UP001163603">
    <property type="component" value="Chromosome 3"/>
</dbReference>
<gene>
    <name evidence="1" type="ORF">Pint_05853</name>
</gene>
<comment type="caution">
    <text evidence="1">The sequence shown here is derived from an EMBL/GenBank/DDBJ whole genome shotgun (WGS) entry which is preliminary data.</text>
</comment>